<evidence type="ECO:0000259" key="3">
    <source>
        <dbReference type="PROSITE" id="PS50853"/>
    </source>
</evidence>
<dbReference type="FunCoup" id="E0VAN5">
    <property type="interactions" value="248"/>
</dbReference>
<feature type="compositionally biased region" description="Acidic residues" evidence="2">
    <location>
        <begin position="96"/>
        <end position="107"/>
    </location>
</feature>
<feature type="region of interest" description="Disordered" evidence="2">
    <location>
        <begin position="221"/>
        <end position="322"/>
    </location>
</feature>
<feature type="region of interest" description="Disordered" evidence="2">
    <location>
        <begin position="129"/>
        <end position="205"/>
    </location>
</feature>
<dbReference type="OrthoDB" id="2434995at2759"/>
<dbReference type="SUPFAM" id="SSF49265">
    <property type="entry name" value="Fibronectin type III"/>
    <property type="match status" value="1"/>
</dbReference>
<evidence type="ECO:0000313" key="4">
    <source>
        <dbReference type="EMBL" id="EEB10441.1"/>
    </source>
</evidence>
<reference evidence="4" key="2">
    <citation type="submission" date="2007-04" db="EMBL/GenBank/DDBJ databases">
        <title>The genome of the human body louse.</title>
        <authorList>
            <consortium name="The Human Body Louse Genome Consortium"/>
            <person name="Kirkness E."/>
            <person name="Walenz B."/>
            <person name="Hass B."/>
            <person name="Bruggner R."/>
            <person name="Strausberg R."/>
        </authorList>
    </citation>
    <scope>NUCLEOTIDE SEQUENCE</scope>
    <source>
        <strain evidence="4">USDA</strain>
    </source>
</reference>
<feature type="region of interest" description="Disordered" evidence="2">
    <location>
        <begin position="657"/>
        <end position="677"/>
    </location>
</feature>
<dbReference type="InterPro" id="IPR036116">
    <property type="entry name" value="FN3_sf"/>
</dbReference>
<dbReference type="Gene3D" id="2.60.40.10">
    <property type="entry name" value="Immunoglobulins"/>
    <property type="match status" value="1"/>
</dbReference>
<feature type="compositionally biased region" description="Low complexity" evidence="2">
    <location>
        <begin position="492"/>
        <end position="507"/>
    </location>
</feature>
<keyword evidence="6" id="KW-1185">Reference proteome</keyword>
<feature type="compositionally biased region" description="Basic and acidic residues" evidence="2">
    <location>
        <begin position="221"/>
        <end position="257"/>
    </location>
</feature>
<feature type="domain" description="Fibronectin type-III" evidence="3">
    <location>
        <begin position="712"/>
        <end position="813"/>
    </location>
</feature>
<dbReference type="InterPro" id="IPR013783">
    <property type="entry name" value="Ig-like_fold"/>
</dbReference>
<dbReference type="InterPro" id="IPR026085">
    <property type="entry name" value="ATF7-int"/>
</dbReference>
<evidence type="ECO:0000256" key="2">
    <source>
        <dbReference type="SAM" id="MobiDB-lite"/>
    </source>
</evidence>
<dbReference type="InterPro" id="IPR003961">
    <property type="entry name" value="FN3_dom"/>
</dbReference>
<dbReference type="EMBL" id="AAZO01000487">
    <property type="status" value="NOT_ANNOTATED_CDS"/>
    <property type="molecule type" value="Genomic_DNA"/>
</dbReference>
<organism>
    <name type="scientific">Pediculus humanus subsp. corporis</name>
    <name type="common">Body louse</name>
    <dbReference type="NCBI Taxonomy" id="121224"/>
    <lineage>
        <taxon>Eukaryota</taxon>
        <taxon>Metazoa</taxon>
        <taxon>Ecdysozoa</taxon>
        <taxon>Arthropoda</taxon>
        <taxon>Hexapoda</taxon>
        <taxon>Insecta</taxon>
        <taxon>Pterygota</taxon>
        <taxon>Neoptera</taxon>
        <taxon>Paraneoptera</taxon>
        <taxon>Psocodea</taxon>
        <taxon>Troctomorpha</taxon>
        <taxon>Phthiraptera</taxon>
        <taxon>Anoplura</taxon>
        <taxon>Pediculidae</taxon>
        <taxon>Pediculus</taxon>
    </lineage>
</organism>
<dbReference type="RefSeq" id="XP_002423179.1">
    <property type="nucleotide sequence ID" value="XM_002423134.1"/>
</dbReference>
<dbReference type="PROSITE" id="PS50853">
    <property type="entry name" value="FN3"/>
    <property type="match status" value="1"/>
</dbReference>
<dbReference type="InParanoid" id="E0VAN5"/>
<dbReference type="GO" id="GO:0003712">
    <property type="term" value="F:transcription coregulator activity"/>
    <property type="evidence" value="ECO:0007669"/>
    <property type="project" value="TreeGrafter"/>
</dbReference>
<accession>E0VAN5</accession>
<protein>
    <submittedName>
        <fullName evidence="4 5">Ubiquitin-protein ligase BRE1, putative</fullName>
    </submittedName>
</protein>
<dbReference type="CTD" id="8232570"/>
<dbReference type="VEuPathDB" id="VectorBase:PHUM041640"/>
<dbReference type="EMBL" id="DS235012">
    <property type="protein sequence ID" value="EEB10441.1"/>
    <property type="molecule type" value="Genomic_DNA"/>
</dbReference>
<feature type="region of interest" description="Disordered" evidence="2">
    <location>
        <begin position="31"/>
        <end position="117"/>
    </location>
</feature>
<feature type="compositionally biased region" description="Polar residues" evidence="2">
    <location>
        <begin position="508"/>
        <end position="539"/>
    </location>
</feature>
<dbReference type="CDD" id="cd00063">
    <property type="entry name" value="FN3"/>
    <property type="match status" value="1"/>
</dbReference>
<dbReference type="EnsemblMetazoa" id="PHUM041640-RA">
    <property type="protein sequence ID" value="PHUM041640-PA"/>
    <property type="gene ID" value="PHUM041640"/>
</dbReference>
<dbReference type="GO" id="GO:0005634">
    <property type="term" value="C:nucleus"/>
    <property type="evidence" value="ECO:0007669"/>
    <property type="project" value="TreeGrafter"/>
</dbReference>
<keyword evidence="4" id="KW-0436">Ligase</keyword>
<dbReference type="InterPro" id="IPR056565">
    <property type="entry name" value="Fn3_ATF7IP"/>
</dbReference>
<dbReference type="GO" id="GO:0005667">
    <property type="term" value="C:transcription regulator complex"/>
    <property type="evidence" value="ECO:0007669"/>
    <property type="project" value="TreeGrafter"/>
</dbReference>
<feature type="compositionally biased region" description="Polar residues" evidence="2">
    <location>
        <begin position="190"/>
        <end position="199"/>
    </location>
</feature>
<feature type="compositionally biased region" description="Polar residues" evidence="2">
    <location>
        <begin position="700"/>
        <end position="709"/>
    </location>
</feature>
<dbReference type="Proteomes" id="UP000009046">
    <property type="component" value="Unassembled WGS sequence"/>
</dbReference>
<proteinExistence type="predicted"/>
<dbReference type="AlphaFoldDB" id="E0VAN5"/>
<feature type="compositionally biased region" description="Basic and acidic residues" evidence="2">
    <location>
        <begin position="148"/>
        <end position="189"/>
    </location>
</feature>
<name>E0VAN5_PEDHC</name>
<sequence>MKENIVVKCETAEEKVDFPAATANGCEIKENFNSNNSVVDGSGSSSGGSSGGSSTEPENSIDVEMISDTKKKNSGESNNNDLNDEKIKNKVNGSDEIIEEEEEEIENVETTSKIENEKLCDTIIDLENDLTASSDKSSEVVMKLNNENSREDEVKNDERTSKKDGDENKENEKIEKNNESEIVQIKDNHTVSNESSTMKKNNEMLTEEDDVAEVIECDAKKPIVSKDDVKNRTTEQIEKENSEKEKTKEKTETDQKVRFNLRKRSRLNSYVSSKKKKTGGGGGGECVQERAETDENSSLGTNEKSHSRISSDETKNINNDIDINNHSDSFHLKNVKKQKIDNREKETVLPSSFLNTLRGTLKNLTRNDLEELIVQKLCEVITERSVVGELRRRTQVLEEDQEKWKAKAQSLTKQIKEMEMIMRKYLNEVQKQTKAGSDHQLIVPLRVTRSVGLQVSFLSNSNKVSSKGTNAAGAGTNLTDGGISEMSPNLINNNNNNNNNNSNSKNSRLTPQKVQQKNKPGSSTQGFSASPSAVTTPTQYKKKSNVSRSEINSSLQTLLQSQQNNNNSKIIDLTEDDDRQVPPFVDASGLVKVVNYPLRPQVPPNNNRYTYILPNSNITPTVVSAPQNRQVLLAASAVCPPQSNNRQIMSMPPLLFKGGTAQQQQPPPPPGYQPSVLNQSNHVIPAKLLKHPAPLPQQPTVTNSKSNSKLLPPRPALKISRVQSGIVLSWNMSLGPEHAAISSYQLYAYQEGSSPPATSLWKKVGDVKALPLPMACTLTQFTSGHKYHFAVRAVDQHSRVGPFSLPGTIALVK</sequence>
<evidence type="ECO:0000256" key="1">
    <source>
        <dbReference type="SAM" id="Coils"/>
    </source>
</evidence>
<dbReference type="GO" id="GO:0006355">
    <property type="term" value="P:regulation of DNA-templated transcription"/>
    <property type="evidence" value="ECO:0007669"/>
    <property type="project" value="TreeGrafter"/>
</dbReference>
<feature type="region of interest" description="Disordered" evidence="2">
    <location>
        <begin position="462"/>
        <end position="551"/>
    </location>
</feature>
<evidence type="ECO:0000313" key="6">
    <source>
        <dbReference type="Proteomes" id="UP000009046"/>
    </source>
</evidence>
<keyword evidence="1" id="KW-0175">Coiled coil</keyword>
<dbReference type="STRING" id="121224.E0VAN5"/>
<dbReference type="HOGENOM" id="CLU_347272_0_0_1"/>
<feature type="region of interest" description="Disordered" evidence="2">
    <location>
        <begin position="692"/>
        <end position="712"/>
    </location>
</feature>
<dbReference type="eggNOG" id="ENOG502QSM2">
    <property type="taxonomic scope" value="Eukaryota"/>
</dbReference>
<dbReference type="PANTHER" id="PTHR23210:SF26">
    <property type="entry name" value="ACTIVATING TRANSCRIPTION FACTOR 7-INTERACTING PROTEIN 1"/>
    <property type="match status" value="1"/>
</dbReference>
<dbReference type="PANTHER" id="PTHR23210">
    <property type="entry name" value="ACTIVATING TRANSCRIPTION FACTOR 7 INTERACTING PROTEIN"/>
    <property type="match status" value="1"/>
</dbReference>
<gene>
    <name evidence="5" type="primary">8232570</name>
    <name evidence="4" type="ORF">Phum_PHUM041640</name>
</gene>
<evidence type="ECO:0000313" key="5">
    <source>
        <dbReference type="EnsemblMetazoa" id="PHUM041640-PA"/>
    </source>
</evidence>
<feature type="coiled-coil region" evidence="1">
    <location>
        <begin position="394"/>
        <end position="435"/>
    </location>
</feature>
<dbReference type="KEGG" id="phu:Phum_PHUM041640"/>
<reference evidence="5" key="3">
    <citation type="submission" date="2021-02" db="UniProtKB">
        <authorList>
            <consortium name="EnsemblMetazoa"/>
        </authorList>
    </citation>
    <scope>IDENTIFICATION</scope>
    <source>
        <strain evidence="5">USDA</strain>
    </source>
</reference>
<feature type="compositionally biased region" description="Basic and acidic residues" evidence="2">
    <location>
        <begin position="303"/>
        <end position="315"/>
    </location>
</feature>
<reference evidence="4" key="1">
    <citation type="submission" date="2007-04" db="EMBL/GenBank/DDBJ databases">
        <title>Annotation of Pediculus humanus corporis strain USDA.</title>
        <authorList>
            <person name="Kirkness E."/>
            <person name="Hannick L."/>
            <person name="Hass B."/>
            <person name="Bruggner R."/>
            <person name="Lawson D."/>
            <person name="Bidwell S."/>
            <person name="Joardar V."/>
            <person name="Caler E."/>
            <person name="Walenz B."/>
            <person name="Inman J."/>
            <person name="Schobel S."/>
            <person name="Galinsky K."/>
            <person name="Amedeo P."/>
            <person name="Strausberg R."/>
        </authorList>
    </citation>
    <scope>NUCLEOTIDE SEQUENCE</scope>
    <source>
        <strain evidence="4">USDA</strain>
    </source>
</reference>
<dbReference type="GO" id="GO:0016874">
    <property type="term" value="F:ligase activity"/>
    <property type="evidence" value="ECO:0007669"/>
    <property type="project" value="UniProtKB-KW"/>
</dbReference>
<dbReference type="Pfam" id="PF16794">
    <property type="entry name" value="fn3_4"/>
    <property type="match status" value="1"/>
</dbReference>
<dbReference type="OMA" id="CKEANST"/>
<dbReference type="GeneID" id="8232570"/>